<feature type="compositionally biased region" description="Low complexity" evidence="1">
    <location>
        <begin position="26"/>
        <end position="35"/>
    </location>
</feature>
<dbReference type="EMBL" id="JARIHO010000005">
    <property type="protein sequence ID" value="KAJ7360656.1"/>
    <property type="molecule type" value="Genomic_DNA"/>
</dbReference>
<organism evidence="2 4">
    <name type="scientific">Mycena albidolilacea</name>
    <dbReference type="NCBI Taxonomy" id="1033008"/>
    <lineage>
        <taxon>Eukaryota</taxon>
        <taxon>Fungi</taxon>
        <taxon>Dikarya</taxon>
        <taxon>Basidiomycota</taxon>
        <taxon>Agaricomycotina</taxon>
        <taxon>Agaricomycetes</taxon>
        <taxon>Agaricomycetidae</taxon>
        <taxon>Agaricales</taxon>
        <taxon>Marasmiineae</taxon>
        <taxon>Mycenaceae</taxon>
        <taxon>Mycena</taxon>
    </lineage>
</organism>
<protein>
    <submittedName>
        <fullName evidence="2">Uncharacterized protein</fullName>
    </submittedName>
</protein>
<comment type="caution">
    <text evidence="2">The sequence shown here is derived from an EMBL/GenBank/DDBJ whole genome shotgun (WGS) entry which is preliminary data.</text>
</comment>
<evidence type="ECO:0000313" key="3">
    <source>
        <dbReference type="EMBL" id="KAJ7360658.1"/>
    </source>
</evidence>
<feature type="region of interest" description="Disordered" evidence="1">
    <location>
        <begin position="26"/>
        <end position="74"/>
    </location>
</feature>
<sequence length="350" mass="35942">MAQGMGLGSTSLFHLLTPWGARSTASSFSTRTSASDLSGLGMQDEDSASGSCASPSSPFSGNRDFGSPTTGMSMDWHMGSASPDPLVSKVEMLSTELGNVKASLSPLDSKLDQLLELLRNPCNPKHAAWIHDACVAFHQQPRIAPGSPQLAELKTLRPPVPPPNSAPVPPLNPAPTLPPISAPAPTPLAPPASAPNPAPAPSVGAAPIPIVSEEPDLFAGIIVTPLAPPPVTTATPVPAPAPAPVVVSKPGAKEALPNPTTLTAQNLCLAVWCAEVGGSTASFNVYWDGIKKDKKLFQAYDNYAKTLKKSAVKRIPEVRAIRDTVGPDPAVDTLASASGSSVGQEGSGMV</sequence>
<feature type="compositionally biased region" description="Low complexity" evidence="1">
    <location>
        <begin position="48"/>
        <end position="61"/>
    </location>
</feature>
<name>A0AAD7AJ61_9AGAR</name>
<feature type="region of interest" description="Disordered" evidence="1">
    <location>
        <begin position="326"/>
        <end position="350"/>
    </location>
</feature>
<feature type="compositionally biased region" description="Polar residues" evidence="1">
    <location>
        <begin position="335"/>
        <end position="344"/>
    </location>
</feature>
<keyword evidence="4" id="KW-1185">Reference proteome</keyword>
<accession>A0AAD7AJ61</accession>
<evidence type="ECO:0000256" key="1">
    <source>
        <dbReference type="SAM" id="MobiDB-lite"/>
    </source>
</evidence>
<proteinExistence type="predicted"/>
<evidence type="ECO:0000313" key="4">
    <source>
        <dbReference type="Proteomes" id="UP001218218"/>
    </source>
</evidence>
<gene>
    <name evidence="2" type="ORF">DFH08DRAFT_1030751</name>
    <name evidence="3" type="ORF">DFH08DRAFT_800102</name>
</gene>
<feature type="region of interest" description="Disordered" evidence="1">
    <location>
        <begin position="153"/>
        <end position="202"/>
    </location>
</feature>
<dbReference type="AlphaFoldDB" id="A0AAD7AJ61"/>
<reference evidence="2" key="1">
    <citation type="submission" date="2023-03" db="EMBL/GenBank/DDBJ databases">
        <title>Massive genome expansion in bonnet fungi (Mycena s.s.) driven by repeated elements and novel gene families across ecological guilds.</title>
        <authorList>
            <consortium name="Lawrence Berkeley National Laboratory"/>
            <person name="Harder C.B."/>
            <person name="Miyauchi S."/>
            <person name="Viragh M."/>
            <person name="Kuo A."/>
            <person name="Thoen E."/>
            <person name="Andreopoulos B."/>
            <person name="Lu D."/>
            <person name="Skrede I."/>
            <person name="Drula E."/>
            <person name="Henrissat B."/>
            <person name="Morin E."/>
            <person name="Kohler A."/>
            <person name="Barry K."/>
            <person name="LaButti K."/>
            <person name="Morin E."/>
            <person name="Salamov A."/>
            <person name="Lipzen A."/>
            <person name="Mereny Z."/>
            <person name="Hegedus B."/>
            <person name="Baldrian P."/>
            <person name="Stursova M."/>
            <person name="Weitz H."/>
            <person name="Taylor A."/>
            <person name="Grigoriev I.V."/>
            <person name="Nagy L.G."/>
            <person name="Martin F."/>
            <person name="Kauserud H."/>
        </authorList>
    </citation>
    <scope>NUCLEOTIDE SEQUENCE</scope>
    <source>
        <strain evidence="2">CBHHK002</strain>
    </source>
</reference>
<feature type="compositionally biased region" description="Pro residues" evidence="1">
    <location>
        <begin position="158"/>
        <end position="200"/>
    </location>
</feature>
<evidence type="ECO:0000313" key="2">
    <source>
        <dbReference type="EMBL" id="KAJ7360656.1"/>
    </source>
</evidence>
<dbReference type="Proteomes" id="UP001218218">
    <property type="component" value="Unassembled WGS sequence"/>
</dbReference>
<dbReference type="EMBL" id="JARIHO010000005">
    <property type="protein sequence ID" value="KAJ7360658.1"/>
    <property type="molecule type" value="Genomic_DNA"/>
</dbReference>